<evidence type="ECO:0000313" key="3">
    <source>
        <dbReference type="EMBL" id="ETO09755.1"/>
    </source>
</evidence>
<dbReference type="InterPro" id="IPR016135">
    <property type="entry name" value="UBQ-conjugating_enzyme/RWD"/>
</dbReference>
<dbReference type="InterPro" id="IPR036047">
    <property type="entry name" value="F-box-like_dom_sf"/>
</dbReference>
<feature type="signal peptide" evidence="1">
    <location>
        <begin position="1"/>
        <end position="25"/>
    </location>
</feature>
<evidence type="ECO:0000313" key="4">
    <source>
        <dbReference type="Proteomes" id="UP000023152"/>
    </source>
</evidence>
<feature type="chain" id="PRO_5004975614" evidence="1">
    <location>
        <begin position="26"/>
        <end position="275"/>
    </location>
</feature>
<dbReference type="SMART" id="SM00212">
    <property type="entry name" value="UBCc"/>
    <property type="match status" value="1"/>
</dbReference>
<dbReference type="EMBL" id="ASPP01023920">
    <property type="protein sequence ID" value="ETO09755.1"/>
    <property type="molecule type" value="Genomic_DNA"/>
</dbReference>
<feature type="domain" description="UBC core" evidence="2">
    <location>
        <begin position="89"/>
        <end position="237"/>
    </location>
</feature>
<keyword evidence="1" id="KW-0732">Signal</keyword>
<accession>X6M9R3</accession>
<organism evidence="3 4">
    <name type="scientific">Reticulomyxa filosa</name>
    <dbReference type="NCBI Taxonomy" id="46433"/>
    <lineage>
        <taxon>Eukaryota</taxon>
        <taxon>Sar</taxon>
        <taxon>Rhizaria</taxon>
        <taxon>Retaria</taxon>
        <taxon>Foraminifera</taxon>
        <taxon>Monothalamids</taxon>
        <taxon>Reticulomyxidae</taxon>
        <taxon>Reticulomyxa</taxon>
    </lineage>
</organism>
<keyword evidence="4" id="KW-1185">Reference proteome</keyword>
<dbReference type="SUPFAM" id="SSF54495">
    <property type="entry name" value="UBC-like"/>
    <property type="match status" value="1"/>
</dbReference>
<protein>
    <submittedName>
        <fullName evidence="3">Ubiquitin conjugating enzyme</fullName>
    </submittedName>
</protein>
<evidence type="ECO:0000259" key="2">
    <source>
        <dbReference type="PROSITE" id="PS50127"/>
    </source>
</evidence>
<proteinExistence type="predicted"/>
<gene>
    <name evidence="3" type="ORF">RFI_27624</name>
</gene>
<dbReference type="Pfam" id="PF00179">
    <property type="entry name" value="UQ_con"/>
    <property type="match status" value="1"/>
</dbReference>
<comment type="caution">
    <text evidence="3">The sequence shown here is derived from an EMBL/GenBank/DDBJ whole genome shotgun (WGS) entry which is preliminary data.</text>
</comment>
<dbReference type="OrthoDB" id="9973183at2759"/>
<dbReference type="PANTHER" id="PTHR24067">
    <property type="entry name" value="UBIQUITIN-CONJUGATING ENZYME E2"/>
    <property type="match status" value="1"/>
</dbReference>
<name>X6M9R3_RETFI</name>
<dbReference type="Proteomes" id="UP000023152">
    <property type="component" value="Unassembled WGS sequence"/>
</dbReference>
<evidence type="ECO:0000256" key="1">
    <source>
        <dbReference type="SAM" id="SignalP"/>
    </source>
</evidence>
<dbReference type="AlphaFoldDB" id="X6M9R3"/>
<dbReference type="PROSITE" id="PS50127">
    <property type="entry name" value="UBC_2"/>
    <property type="match status" value="1"/>
</dbReference>
<dbReference type="InterPro" id="IPR000608">
    <property type="entry name" value="UBC"/>
</dbReference>
<sequence>MILSKIFTLSADLLLYIFTFSDVKGLSVMARISKTWHVEINSPKANLALWKHIYNNFMSCSPRYFNLKCDSYRDKTRFALMNQNLPRTCLLRLYRVDFLSIPKFGLGEDILAQPLVNKPLNEWQAFITGPLGTVYENGNFELSIIFPLLYPLKAPRVTFLTKIWHSNISVDGRISLDILCQNWSPALQVSTMLIGVRALLSDPNWDDPLNAQAARMYRDNPQIFEQTASSGLLCMHNGDTNYTTKYIKFIGLGLRKCISFIIIKDMNKLQTEKNF</sequence>
<dbReference type="SUPFAM" id="SSF81383">
    <property type="entry name" value="F-box domain"/>
    <property type="match status" value="1"/>
</dbReference>
<reference evidence="3 4" key="1">
    <citation type="journal article" date="2013" name="Curr. Biol.">
        <title>The Genome of the Foraminiferan Reticulomyxa filosa.</title>
        <authorList>
            <person name="Glockner G."/>
            <person name="Hulsmann N."/>
            <person name="Schleicher M."/>
            <person name="Noegel A.A."/>
            <person name="Eichinger L."/>
            <person name="Gallinger C."/>
            <person name="Pawlowski J."/>
            <person name="Sierra R."/>
            <person name="Euteneuer U."/>
            <person name="Pillet L."/>
            <person name="Moustafa A."/>
            <person name="Platzer M."/>
            <person name="Groth M."/>
            <person name="Szafranski K."/>
            <person name="Schliwa M."/>
        </authorList>
    </citation>
    <scope>NUCLEOTIDE SEQUENCE [LARGE SCALE GENOMIC DNA]</scope>
</reference>
<dbReference type="Gene3D" id="3.10.110.10">
    <property type="entry name" value="Ubiquitin Conjugating Enzyme"/>
    <property type="match status" value="1"/>
</dbReference>
<dbReference type="InterPro" id="IPR050113">
    <property type="entry name" value="Ub_conjugating_enzyme"/>
</dbReference>